<feature type="transmembrane region" description="Helical" evidence="1">
    <location>
        <begin position="64"/>
        <end position="83"/>
    </location>
</feature>
<dbReference type="PATRIC" id="fig|1423792.3.peg.1065"/>
<proteinExistence type="predicted"/>
<keyword evidence="1" id="KW-1133">Transmembrane helix</keyword>
<organism evidence="2 3">
    <name type="scientific">Schleiferilactobacillus perolens DSM 12744</name>
    <dbReference type="NCBI Taxonomy" id="1423792"/>
    <lineage>
        <taxon>Bacteria</taxon>
        <taxon>Bacillati</taxon>
        <taxon>Bacillota</taxon>
        <taxon>Bacilli</taxon>
        <taxon>Lactobacillales</taxon>
        <taxon>Lactobacillaceae</taxon>
        <taxon>Schleiferilactobacillus</taxon>
    </lineage>
</organism>
<dbReference type="STRING" id="1423792.FD09_GL001043"/>
<dbReference type="EMBL" id="AZEC01000016">
    <property type="protein sequence ID" value="KRL10000.1"/>
    <property type="molecule type" value="Genomic_DNA"/>
</dbReference>
<sequence length="88" mass="10157">MTTLNQTYFLQEALLFTIGCGGLFWSQLIYRFQMAPWLTWLMRVFGTFMAILGTLQLPVTSLRWQSAIAAVLIIIPTFIGQYVDHRKP</sequence>
<comment type="caution">
    <text evidence="2">The sequence shown here is derived from an EMBL/GenBank/DDBJ whole genome shotgun (WGS) entry which is preliminary data.</text>
</comment>
<name>A0A0R1MPK7_9LACO</name>
<feature type="transmembrane region" description="Helical" evidence="1">
    <location>
        <begin position="6"/>
        <end position="25"/>
    </location>
</feature>
<protein>
    <submittedName>
        <fullName evidence="2">Uncharacterized protein</fullName>
    </submittedName>
</protein>
<evidence type="ECO:0000313" key="3">
    <source>
        <dbReference type="Proteomes" id="UP000051330"/>
    </source>
</evidence>
<dbReference type="Proteomes" id="UP000051330">
    <property type="component" value="Unassembled WGS sequence"/>
</dbReference>
<reference evidence="2 3" key="1">
    <citation type="journal article" date="2015" name="Genome Announc.">
        <title>Expanding the biotechnology potential of lactobacilli through comparative genomics of 213 strains and associated genera.</title>
        <authorList>
            <person name="Sun Z."/>
            <person name="Harris H.M."/>
            <person name="McCann A."/>
            <person name="Guo C."/>
            <person name="Argimon S."/>
            <person name="Zhang W."/>
            <person name="Yang X."/>
            <person name="Jeffery I.B."/>
            <person name="Cooney J.C."/>
            <person name="Kagawa T.F."/>
            <person name="Liu W."/>
            <person name="Song Y."/>
            <person name="Salvetti E."/>
            <person name="Wrobel A."/>
            <person name="Rasinkangas P."/>
            <person name="Parkhill J."/>
            <person name="Rea M.C."/>
            <person name="O'Sullivan O."/>
            <person name="Ritari J."/>
            <person name="Douillard F.P."/>
            <person name="Paul Ross R."/>
            <person name="Yang R."/>
            <person name="Briner A.E."/>
            <person name="Felis G.E."/>
            <person name="de Vos W.M."/>
            <person name="Barrangou R."/>
            <person name="Klaenhammer T.R."/>
            <person name="Caufield P.W."/>
            <person name="Cui Y."/>
            <person name="Zhang H."/>
            <person name="O'Toole P.W."/>
        </authorList>
    </citation>
    <scope>NUCLEOTIDE SEQUENCE [LARGE SCALE GENOMIC DNA]</scope>
    <source>
        <strain evidence="2 3">DSM 12744</strain>
    </source>
</reference>
<evidence type="ECO:0000256" key="1">
    <source>
        <dbReference type="SAM" id="Phobius"/>
    </source>
</evidence>
<gene>
    <name evidence="2" type="ORF">FD09_GL001043</name>
</gene>
<dbReference type="AlphaFoldDB" id="A0A0R1MPK7"/>
<evidence type="ECO:0000313" key="2">
    <source>
        <dbReference type="EMBL" id="KRL10000.1"/>
    </source>
</evidence>
<keyword evidence="1" id="KW-0472">Membrane</keyword>
<accession>A0A0R1MPK7</accession>
<feature type="transmembrane region" description="Helical" evidence="1">
    <location>
        <begin position="37"/>
        <end position="58"/>
    </location>
</feature>
<keyword evidence="1" id="KW-0812">Transmembrane</keyword>
<keyword evidence="3" id="KW-1185">Reference proteome</keyword>